<keyword evidence="6" id="KW-1185">Reference proteome</keyword>
<name>A0ABP8U628_9ACTN</name>
<feature type="domain" description="Mandelate racemase/muconate lactonizing enzyme C-terminal" evidence="4">
    <location>
        <begin position="179"/>
        <end position="273"/>
    </location>
</feature>
<dbReference type="RefSeq" id="WP_345431019.1">
    <property type="nucleotide sequence ID" value="NZ_BAABHK010000003.1"/>
</dbReference>
<dbReference type="PANTHER" id="PTHR48080:SF4">
    <property type="entry name" value="GLUCARATE DEHYDRATASE"/>
    <property type="match status" value="1"/>
</dbReference>
<dbReference type="InterPro" id="IPR036849">
    <property type="entry name" value="Enolase-like_C_sf"/>
</dbReference>
<evidence type="ECO:0000256" key="1">
    <source>
        <dbReference type="ARBA" id="ARBA00001426"/>
    </source>
</evidence>
<comment type="caution">
    <text evidence="5">The sequence shown here is derived from an EMBL/GenBank/DDBJ whole genome shotgun (WGS) entry which is preliminary data.</text>
</comment>
<accession>A0ABP8U628</accession>
<dbReference type="Pfam" id="PF13378">
    <property type="entry name" value="MR_MLE_C"/>
    <property type="match status" value="1"/>
</dbReference>
<evidence type="ECO:0000256" key="2">
    <source>
        <dbReference type="ARBA" id="ARBA00005183"/>
    </source>
</evidence>
<dbReference type="InterPro" id="IPR034593">
    <property type="entry name" value="DgoD-like"/>
</dbReference>
<evidence type="ECO:0000313" key="5">
    <source>
        <dbReference type="EMBL" id="GAA4624785.1"/>
    </source>
</evidence>
<organism evidence="5 6">
    <name type="scientific">Actinoallomurus vinaceus</name>
    <dbReference type="NCBI Taxonomy" id="1080074"/>
    <lineage>
        <taxon>Bacteria</taxon>
        <taxon>Bacillati</taxon>
        <taxon>Actinomycetota</taxon>
        <taxon>Actinomycetes</taxon>
        <taxon>Streptosporangiales</taxon>
        <taxon>Thermomonosporaceae</taxon>
        <taxon>Actinoallomurus</taxon>
    </lineage>
</organism>
<sequence>MSDLRIADARVTPVLVEDPPLLNLQGVHQPYTPRAIVEVETEDGVVGLGETYGDDEYLEPLRKVAALLPGRSVASSESLWEIVAGALDASAVGGSLTDDLQARRLFGRQNLTKLHAIVVSAFEVAFLDAMGRSLGLPVHQLLGGKVRDRVDFAGYLFYKWEKHPVAGAPVDDWGQALDPDGVVAQARRMIDQYGFGSLKLKGGVLPPDEEIAATLALREAFPGVPLRLDPNGAWSVDTGTRVAEALRDTVEYLEDPCTGVEAMAEVHRRTGVPLATNMCVTSMREIPEAFRADAVQVVLCDHHFWGGLRATQALARICETFGVGLSMHSNTHLGISLAAMTQAAACAPGHLHACDTHRPWQTDDVITEPHVFRDGALTVSDAPGLGVELDRAALARYHERWRAGDVRSRDDVAAMRVVDPAWTAPSVPRW</sequence>
<dbReference type="SMART" id="SM00922">
    <property type="entry name" value="MR_MLE"/>
    <property type="match status" value="1"/>
</dbReference>
<dbReference type="InterPro" id="IPR013342">
    <property type="entry name" value="Mandelate_racemase_C"/>
</dbReference>
<dbReference type="InterPro" id="IPR013341">
    <property type="entry name" value="Mandelate_racemase_N_dom"/>
</dbReference>
<dbReference type="SFLD" id="SFLDS00001">
    <property type="entry name" value="Enolase"/>
    <property type="match status" value="1"/>
</dbReference>
<dbReference type="Gene3D" id="3.30.390.10">
    <property type="entry name" value="Enolase-like, N-terminal domain"/>
    <property type="match status" value="1"/>
</dbReference>
<dbReference type="EMBL" id="BAABHK010000003">
    <property type="protein sequence ID" value="GAA4624785.1"/>
    <property type="molecule type" value="Genomic_DNA"/>
</dbReference>
<dbReference type="SFLD" id="SFLDG00055">
    <property type="entry name" value="glucarate_dehydratase"/>
    <property type="match status" value="1"/>
</dbReference>
<proteinExistence type="predicted"/>
<evidence type="ECO:0000313" key="6">
    <source>
        <dbReference type="Proteomes" id="UP001501442"/>
    </source>
</evidence>
<reference evidence="6" key="1">
    <citation type="journal article" date="2019" name="Int. J. Syst. Evol. Microbiol.">
        <title>The Global Catalogue of Microorganisms (GCM) 10K type strain sequencing project: providing services to taxonomists for standard genome sequencing and annotation.</title>
        <authorList>
            <consortium name="The Broad Institute Genomics Platform"/>
            <consortium name="The Broad Institute Genome Sequencing Center for Infectious Disease"/>
            <person name="Wu L."/>
            <person name="Ma J."/>
        </authorList>
    </citation>
    <scope>NUCLEOTIDE SEQUENCE [LARGE SCALE GENOMIC DNA]</scope>
    <source>
        <strain evidence="6">JCM 17939</strain>
    </source>
</reference>
<dbReference type="Pfam" id="PF02746">
    <property type="entry name" value="MR_MLE_N"/>
    <property type="match status" value="1"/>
</dbReference>
<dbReference type="Gene3D" id="3.20.20.120">
    <property type="entry name" value="Enolase-like C-terminal domain"/>
    <property type="match status" value="1"/>
</dbReference>
<dbReference type="SUPFAM" id="SSF51604">
    <property type="entry name" value="Enolase C-terminal domain-like"/>
    <property type="match status" value="1"/>
</dbReference>
<dbReference type="InterPro" id="IPR029017">
    <property type="entry name" value="Enolase-like_N"/>
</dbReference>
<evidence type="ECO:0000259" key="4">
    <source>
        <dbReference type="SMART" id="SM00922"/>
    </source>
</evidence>
<evidence type="ECO:0000256" key="3">
    <source>
        <dbReference type="ARBA" id="ARBA00011973"/>
    </source>
</evidence>
<dbReference type="PANTHER" id="PTHR48080">
    <property type="entry name" value="D-GALACTONATE DEHYDRATASE-RELATED"/>
    <property type="match status" value="1"/>
</dbReference>
<dbReference type="EC" id="4.2.1.40" evidence="3"/>
<dbReference type="Proteomes" id="UP001501442">
    <property type="component" value="Unassembled WGS sequence"/>
</dbReference>
<dbReference type="SUPFAM" id="SSF54826">
    <property type="entry name" value="Enolase N-terminal domain-like"/>
    <property type="match status" value="1"/>
</dbReference>
<protein>
    <recommendedName>
        <fullName evidence="3">glucarate dehydratase</fullName>
        <ecNumber evidence="3">4.2.1.40</ecNumber>
    </recommendedName>
</protein>
<comment type="catalytic activity">
    <reaction evidence="1">
        <text>D-glucarate = 5-dehydro-4-deoxy-D-glucarate + H2O</text>
        <dbReference type="Rhea" id="RHEA:14573"/>
        <dbReference type="ChEBI" id="CHEBI:15377"/>
        <dbReference type="ChEBI" id="CHEBI:30612"/>
        <dbReference type="ChEBI" id="CHEBI:42819"/>
        <dbReference type="EC" id="4.2.1.40"/>
    </reaction>
</comment>
<dbReference type="InterPro" id="IPR029065">
    <property type="entry name" value="Enolase_C-like"/>
</dbReference>
<comment type="pathway">
    <text evidence="2">Carbohydrate acid metabolism; D-glucarate degradation; 2,5-dioxopentanoate from D-glucarate: step 1/2.</text>
</comment>
<gene>
    <name evidence="5" type="ORF">GCM10023196_026370</name>
</gene>